<keyword evidence="2" id="KW-0217">Developmental protein</keyword>
<feature type="compositionally biased region" description="Low complexity" evidence="8">
    <location>
        <begin position="587"/>
        <end position="601"/>
    </location>
</feature>
<proteinExistence type="predicted"/>
<dbReference type="GO" id="GO:0000785">
    <property type="term" value="C:chromatin"/>
    <property type="evidence" value="ECO:0007669"/>
    <property type="project" value="TreeGrafter"/>
</dbReference>
<dbReference type="PRINTS" id="PR00937">
    <property type="entry name" value="TBOX"/>
</dbReference>
<feature type="compositionally biased region" description="Pro residues" evidence="8">
    <location>
        <begin position="167"/>
        <end position="179"/>
    </location>
</feature>
<evidence type="ECO:0000256" key="5">
    <source>
        <dbReference type="ARBA" id="ARBA00023163"/>
    </source>
</evidence>
<comment type="subcellular location">
    <subcellularLocation>
        <location evidence="1 7">Nucleus</location>
    </subcellularLocation>
</comment>
<name>A0A0R3WBU1_TAEAS</name>
<evidence type="ECO:0000313" key="10">
    <source>
        <dbReference type="EMBL" id="VDK39608.1"/>
    </source>
</evidence>
<feature type="compositionally biased region" description="Low complexity" evidence="8">
    <location>
        <begin position="35"/>
        <end position="70"/>
    </location>
</feature>
<evidence type="ECO:0000256" key="3">
    <source>
        <dbReference type="ARBA" id="ARBA00023015"/>
    </source>
</evidence>
<dbReference type="PROSITE" id="PS50252">
    <property type="entry name" value="TBOX_3"/>
    <property type="match status" value="1"/>
</dbReference>
<feature type="region of interest" description="Disordered" evidence="8">
    <location>
        <begin position="569"/>
        <end position="680"/>
    </location>
</feature>
<dbReference type="PANTHER" id="PTHR11267">
    <property type="entry name" value="T-BOX PROTEIN-RELATED"/>
    <property type="match status" value="1"/>
</dbReference>
<sequence>MPSLLTPMSAAAITVNQQHQSSTNMLPQWRNQFEGSTTPPTQQSGTTTASLAKLETSSLSSSTHSSGTVSPHIHATNGQPHPAIPNMDALGIFRTLQDRSIAVDQMHYATALAATLAAVASNGLPKSMPPSALSNGIPLPGDFTCRSSRDLQTRGTLGPLPSASGLHPPPPPPPPPPPSSYFRMNTELNAFMKRVQEEEAEIKKHDCPKAELAEPELWRAFHKMTTEMVITKSGRRMFPAYKINVSGLDPKAKYVMLMDIVPRDENRYKFHNNGWAVAGKADPEPTKRPYIHPDSPATGEQWMQKPISFHKLKLTNNIAERQPFQAVLNSMHKYIPRVHIVRADDLMKINFCEFVTFSFEESEFIAVTAYQNEQITQLKIDHNPFAKGFRDNGSGRREKKRQRLQQLPQLNSTGSLIPEDADEDTKSGEGERRSKDAPFSTLRQPSFPCSFGRLPQLPPVPLSSFHSPSRAGGGDGRLRLSPLAVHCPPVGRLPELSSISERLWADVRESERLLAAAAAAAALDRRPGTLANLLCQSLVAGHQKSSNFPQTRLDAFNLLESSPLSLGSTLQQRHTVHHCPLPKSSQPSAHSLPSQHLPSPSYLADRPSPNAPPLDGHESPVDPPVFSREVGDHSKLPTGSKRSWSSSKQLSDNQHLMVTEDEQDSGPSASKKSFNVTNLL</sequence>
<dbReference type="Pfam" id="PF00907">
    <property type="entry name" value="T-box"/>
    <property type="match status" value="1"/>
</dbReference>
<feature type="compositionally biased region" description="Low complexity" evidence="8">
    <location>
        <begin position="640"/>
        <end position="651"/>
    </location>
</feature>
<dbReference type="GO" id="GO:0000981">
    <property type="term" value="F:DNA-binding transcription factor activity, RNA polymerase II-specific"/>
    <property type="evidence" value="ECO:0007669"/>
    <property type="project" value="TreeGrafter"/>
</dbReference>
<keyword evidence="4 7" id="KW-0238">DNA-binding</keyword>
<gene>
    <name evidence="10" type="ORF">TASK_LOCUS8126</name>
</gene>
<dbReference type="InterPro" id="IPR008967">
    <property type="entry name" value="p53-like_TF_DNA-bd_sf"/>
</dbReference>
<keyword evidence="3" id="KW-0805">Transcription regulation</keyword>
<feature type="DNA-binding region" description="T-box" evidence="7">
    <location>
        <begin position="217"/>
        <end position="391"/>
    </location>
</feature>
<evidence type="ECO:0000259" key="9">
    <source>
        <dbReference type="PROSITE" id="PS50252"/>
    </source>
</evidence>
<dbReference type="PANTHER" id="PTHR11267:SF181">
    <property type="entry name" value="OPTOMOTOR-BLIND PROTEIN"/>
    <property type="match status" value="1"/>
</dbReference>
<feature type="compositionally biased region" description="Basic and acidic residues" evidence="8">
    <location>
        <begin position="383"/>
        <end position="396"/>
    </location>
</feature>
<dbReference type="InterPro" id="IPR018186">
    <property type="entry name" value="TF_T-box_CS"/>
</dbReference>
<feature type="region of interest" description="Disordered" evidence="8">
    <location>
        <begin position="30"/>
        <end position="82"/>
    </location>
</feature>
<keyword evidence="6 7" id="KW-0539">Nucleus</keyword>
<dbReference type="WBParaSite" id="TASK_0000812501-mRNA-1">
    <property type="protein sequence ID" value="TASK_0000812501-mRNA-1"/>
    <property type="gene ID" value="TASK_0000812501"/>
</dbReference>
<evidence type="ECO:0000256" key="6">
    <source>
        <dbReference type="ARBA" id="ARBA00023242"/>
    </source>
</evidence>
<dbReference type="InterPro" id="IPR046360">
    <property type="entry name" value="T-box_DNA-bd"/>
</dbReference>
<evidence type="ECO:0000256" key="2">
    <source>
        <dbReference type="ARBA" id="ARBA00022473"/>
    </source>
</evidence>
<dbReference type="EMBL" id="UYRS01018733">
    <property type="protein sequence ID" value="VDK39608.1"/>
    <property type="molecule type" value="Genomic_DNA"/>
</dbReference>
<feature type="region of interest" description="Disordered" evidence="8">
    <location>
        <begin position="146"/>
        <end position="181"/>
    </location>
</feature>
<dbReference type="OrthoDB" id="7442607at2759"/>
<evidence type="ECO:0000256" key="7">
    <source>
        <dbReference type="PROSITE-ProRule" id="PRU00201"/>
    </source>
</evidence>
<reference evidence="10 11" key="2">
    <citation type="submission" date="2018-11" db="EMBL/GenBank/DDBJ databases">
        <authorList>
            <consortium name="Pathogen Informatics"/>
        </authorList>
    </citation>
    <scope>NUCLEOTIDE SEQUENCE [LARGE SCALE GENOMIC DNA]</scope>
</reference>
<feature type="domain" description="T-box" evidence="9">
    <location>
        <begin position="212"/>
        <end position="391"/>
    </location>
</feature>
<dbReference type="InterPro" id="IPR036960">
    <property type="entry name" value="T-box_sf"/>
</dbReference>
<feature type="compositionally biased region" description="Polar residues" evidence="8">
    <location>
        <begin position="665"/>
        <end position="680"/>
    </location>
</feature>
<dbReference type="FunFam" id="2.60.40.820:FF:000010">
    <property type="entry name" value="T-box transcription factor TBX6"/>
    <property type="match status" value="1"/>
</dbReference>
<dbReference type="GO" id="GO:0001708">
    <property type="term" value="P:cell fate specification"/>
    <property type="evidence" value="ECO:0007669"/>
    <property type="project" value="TreeGrafter"/>
</dbReference>
<dbReference type="STRING" id="60517.A0A0R3WBU1"/>
<dbReference type="GO" id="GO:0005634">
    <property type="term" value="C:nucleus"/>
    <property type="evidence" value="ECO:0007669"/>
    <property type="project" value="UniProtKB-SubCell"/>
</dbReference>
<dbReference type="InterPro" id="IPR001699">
    <property type="entry name" value="TF_T-box"/>
</dbReference>
<dbReference type="PROSITE" id="PS01283">
    <property type="entry name" value="TBOX_1"/>
    <property type="match status" value="1"/>
</dbReference>
<evidence type="ECO:0000313" key="11">
    <source>
        <dbReference type="Proteomes" id="UP000282613"/>
    </source>
</evidence>
<dbReference type="GO" id="GO:0000978">
    <property type="term" value="F:RNA polymerase II cis-regulatory region sequence-specific DNA binding"/>
    <property type="evidence" value="ECO:0007669"/>
    <property type="project" value="InterPro"/>
</dbReference>
<keyword evidence="5" id="KW-0804">Transcription</keyword>
<dbReference type="PROSITE" id="PS01264">
    <property type="entry name" value="TBOX_2"/>
    <property type="match status" value="1"/>
</dbReference>
<evidence type="ECO:0000313" key="12">
    <source>
        <dbReference type="WBParaSite" id="TASK_0000812501-mRNA-1"/>
    </source>
</evidence>
<accession>A0A0R3WBU1</accession>
<evidence type="ECO:0000256" key="1">
    <source>
        <dbReference type="ARBA" id="ARBA00004123"/>
    </source>
</evidence>
<evidence type="ECO:0000256" key="8">
    <source>
        <dbReference type="SAM" id="MobiDB-lite"/>
    </source>
</evidence>
<dbReference type="AlphaFoldDB" id="A0A0R3WBU1"/>
<dbReference type="Proteomes" id="UP000282613">
    <property type="component" value="Unassembled WGS sequence"/>
</dbReference>
<dbReference type="SMART" id="SM00425">
    <property type="entry name" value="TBOX"/>
    <property type="match status" value="1"/>
</dbReference>
<evidence type="ECO:0000256" key="4">
    <source>
        <dbReference type="ARBA" id="ARBA00023125"/>
    </source>
</evidence>
<feature type="region of interest" description="Disordered" evidence="8">
    <location>
        <begin position="383"/>
        <end position="444"/>
    </location>
</feature>
<dbReference type="Gene3D" id="2.60.40.820">
    <property type="entry name" value="Transcription factor, T-box"/>
    <property type="match status" value="1"/>
</dbReference>
<dbReference type="GO" id="GO:0045893">
    <property type="term" value="P:positive regulation of DNA-templated transcription"/>
    <property type="evidence" value="ECO:0007669"/>
    <property type="project" value="InterPro"/>
</dbReference>
<keyword evidence="11" id="KW-1185">Reference proteome</keyword>
<organism evidence="12">
    <name type="scientific">Taenia asiatica</name>
    <name type="common">Asian tapeworm</name>
    <dbReference type="NCBI Taxonomy" id="60517"/>
    <lineage>
        <taxon>Eukaryota</taxon>
        <taxon>Metazoa</taxon>
        <taxon>Spiralia</taxon>
        <taxon>Lophotrochozoa</taxon>
        <taxon>Platyhelminthes</taxon>
        <taxon>Cestoda</taxon>
        <taxon>Eucestoda</taxon>
        <taxon>Cyclophyllidea</taxon>
        <taxon>Taeniidae</taxon>
        <taxon>Taenia</taxon>
    </lineage>
</organism>
<dbReference type="SUPFAM" id="SSF49417">
    <property type="entry name" value="p53-like transcription factors"/>
    <property type="match status" value="1"/>
</dbReference>
<reference evidence="12" key="1">
    <citation type="submission" date="2016-04" db="UniProtKB">
        <authorList>
            <consortium name="WormBaseParasite"/>
        </authorList>
    </citation>
    <scope>IDENTIFICATION</scope>
</reference>
<protein>
    <submittedName>
        <fullName evidence="12">T-box domain-containing protein</fullName>
    </submittedName>
</protein>
<feature type="compositionally biased region" description="Basic and acidic residues" evidence="8">
    <location>
        <begin position="424"/>
        <end position="436"/>
    </location>
</feature>